<name>A0A7S4V543_9DINO</name>
<accession>A0A7S4V543</accession>
<organism evidence="2">
    <name type="scientific">Alexandrium monilatum</name>
    <dbReference type="NCBI Taxonomy" id="311494"/>
    <lineage>
        <taxon>Eukaryota</taxon>
        <taxon>Sar</taxon>
        <taxon>Alveolata</taxon>
        <taxon>Dinophyceae</taxon>
        <taxon>Gonyaulacales</taxon>
        <taxon>Pyrocystaceae</taxon>
        <taxon>Alexandrium</taxon>
    </lineage>
</organism>
<evidence type="ECO:0000313" key="2">
    <source>
        <dbReference type="EMBL" id="CAE4608272.1"/>
    </source>
</evidence>
<feature type="region of interest" description="Disordered" evidence="1">
    <location>
        <begin position="86"/>
        <end position="118"/>
    </location>
</feature>
<proteinExistence type="predicted"/>
<gene>
    <name evidence="2" type="ORF">AMON00008_LOCUS32487</name>
</gene>
<dbReference type="AlphaFoldDB" id="A0A7S4V543"/>
<feature type="compositionally biased region" description="Basic residues" evidence="1">
    <location>
        <begin position="86"/>
        <end position="102"/>
    </location>
</feature>
<protein>
    <submittedName>
        <fullName evidence="2">Uncharacterized protein</fullName>
    </submittedName>
</protein>
<dbReference type="EMBL" id="HBNR01046668">
    <property type="protein sequence ID" value="CAE4608272.1"/>
    <property type="molecule type" value="Transcribed_RNA"/>
</dbReference>
<sequence>MRTLVPSEAASLLLARDSHSRPLAGRTRDVARRPSWIFVRRQLASYEAGSAAAAHTCCRILEPVRLLAACAAAVPARPWAARRCVRRGPPARRAARSRRRGRAAGAGTASKSTPVRAEAPWSSGTVVFAHSGAGVAAASQAARATVGTVGGARAADGAAPRSGPGTCRAACSWPAAAAWRTTRDAPAVGRLTALPLLLRTEPHTSSTARQPSPRKPAALPWPWAAAALCTAPWGGAVLPSP</sequence>
<reference evidence="2" key="1">
    <citation type="submission" date="2021-01" db="EMBL/GenBank/DDBJ databases">
        <authorList>
            <person name="Corre E."/>
            <person name="Pelletier E."/>
            <person name="Niang G."/>
            <person name="Scheremetjew M."/>
            <person name="Finn R."/>
            <person name="Kale V."/>
            <person name="Holt S."/>
            <person name="Cochrane G."/>
            <person name="Meng A."/>
            <person name="Brown T."/>
            <person name="Cohen L."/>
        </authorList>
    </citation>
    <scope>NUCLEOTIDE SEQUENCE</scope>
    <source>
        <strain evidence="2">CCMP3105</strain>
    </source>
</reference>
<evidence type="ECO:0000256" key="1">
    <source>
        <dbReference type="SAM" id="MobiDB-lite"/>
    </source>
</evidence>